<sequence length="100" mass="11290">MPKLTNYMERIVKDELSRVMLSRPGICCCRVCQLDVTALALNQLPSQYVVSEGGHIHTMVNMAHDQLKTQVLVAIVNAINSVSTHPRHKQKRGLNILTRR</sequence>
<dbReference type="AlphaFoldDB" id="A0A933IAR4"/>
<accession>A0A933IAR4</accession>
<protein>
    <submittedName>
        <fullName evidence="1">Late competence development ComFB family protein</fullName>
    </submittedName>
</protein>
<evidence type="ECO:0000313" key="2">
    <source>
        <dbReference type="Proteomes" id="UP000736328"/>
    </source>
</evidence>
<evidence type="ECO:0000313" key="1">
    <source>
        <dbReference type="EMBL" id="MBI4727351.1"/>
    </source>
</evidence>
<organism evidence="1 2">
    <name type="scientific">candidate division TA06 bacterium</name>
    <dbReference type="NCBI Taxonomy" id="2250710"/>
    <lineage>
        <taxon>Bacteria</taxon>
        <taxon>Bacteria division TA06</taxon>
    </lineage>
</organism>
<dbReference type="EMBL" id="JACQXR010000118">
    <property type="protein sequence ID" value="MBI4727351.1"/>
    <property type="molecule type" value="Genomic_DNA"/>
</dbReference>
<proteinExistence type="predicted"/>
<reference evidence="1" key="1">
    <citation type="submission" date="2020-07" db="EMBL/GenBank/DDBJ databases">
        <title>Huge and variable diversity of episymbiotic CPR bacteria and DPANN archaea in groundwater ecosystems.</title>
        <authorList>
            <person name="He C.Y."/>
            <person name="Keren R."/>
            <person name="Whittaker M."/>
            <person name="Farag I.F."/>
            <person name="Doudna J."/>
            <person name="Cate J.H.D."/>
            <person name="Banfield J.F."/>
        </authorList>
    </citation>
    <scope>NUCLEOTIDE SEQUENCE</scope>
    <source>
        <strain evidence="1">NC_groundwater_1520_Pr4_B-0.1um_53_5</strain>
    </source>
</reference>
<dbReference type="Proteomes" id="UP000736328">
    <property type="component" value="Unassembled WGS sequence"/>
</dbReference>
<comment type="caution">
    <text evidence="1">The sequence shown here is derived from an EMBL/GenBank/DDBJ whole genome shotgun (WGS) entry which is preliminary data.</text>
</comment>
<name>A0A933IAR4_UNCT6</name>
<dbReference type="InterPro" id="IPR019657">
    <property type="entry name" value="ComFB"/>
</dbReference>
<dbReference type="Pfam" id="PF10719">
    <property type="entry name" value="ComFB"/>
    <property type="match status" value="1"/>
</dbReference>
<gene>
    <name evidence="1" type="ORF">HY768_09075</name>
</gene>